<gene>
    <name evidence="2" type="primary">folT_2</name>
    <name evidence="2" type="ORF">H0A61_02537</name>
</gene>
<keyword evidence="1" id="KW-0472">Membrane</keyword>
<feature type="transmembrane region" description="Helical" evidence="1">
    <location>
        <begin position="12"/>
        <end position="31"/>
    </location>
</feature>
<evidence type="ECO:0000313" key="2">
    <source>
        <dbReference type="EMBL" id="QSQ10138.1"/>
    </source>
</evidence>
<dbReference type="RefSeq" id="WP_206707455.1">
    <property type="nucleotide sequence ID" value="NZ_CP059066.1"/>
</dbReference>
<dbReference type="AlphaFoldDB" id="A0A8A0RRK2"/>
<evidence type="ECO:0000313" key="3">
    <source>
        <dbReference type="Proteomes" id="UP000662904"/>
    </source>
</evidence>
<accession>A0A8A0RRK2</accession>
<organism evidence="2 3">
    <name type="scientific">Koleobacter methoxysyntrophicus</name>
    <dbReference type="NCBI Taxonomy" id="2751313"/>
    <lineage>
        <taxon>Bacteria</taxon>
        <taxon>Bacillati</taxon>
        <taxon>Bacillota</taxon>
        <taxon>Clostridia</taxon>
        <taxon>Koleobacterales</taxon>
        <taxon>Koleobacteraceae</taxon>
        <taxon>Koleobacter</taxon>
    </lineage>
</organism>
<feature type="transmembrane region" description="Helical" evidence="1">
    <location>
        <begin position="80"/>
        <end position="99"/>
    </location>
</feature>
<proteinExistence type="predicted"/>
<dbReference type="InterPro" id="IPR009825">
    <property type="entry name" value="ECF_substrate-spec-like"/>
</dbReference>
<dbReference type="Gene3D" id="1.10.1760.20">
    <property type="match status" value="1"/>
</dbReference>
<keyword evidence="1" id="KW-0812">Transmembrane</keyword>
<keyword evidence="3" id="KW-1185">Reference proteome</keyword>
<sequence>MKISTQKLVYMAFFSSLSIILTRFASFRFFIGSIEGIRIGFGGLPIVFSGILFGPAAGAIVGGVSDVLGFMLDPVKTGTFLPQITAVSILRGLIPPLVLRMFGKNIRFSVFPIVTALTVESVVTSIILMPLILYSAFGIPVLATIIPRIISQIIQVSIYTIFILILFGRVRNLKLIGQER</sequence>
<reference evidence="2" key="1">
    <citation type="submission" date="2020-07" db="EMBL/GenBank/DDBJ databases">
        <title>Koleobacter methoxysyntrophicus gen. nov., sp. nov., a novel anaerobic bacterium isolated from deep subsurface oil field and proposal of Koleobacterales ord. nov. in the phylum Firmicutes.</title>
        <authorList>
            <person name="Sakamoto S."/>
            <person name="Tamaki H."/>
        </authorList>
    </citation>
    <scope>NUCLEOTIDE SEQUENCE</scope>
    <source>
        <strain evidence="2">NRmbB1</strain>
    </source>
</reference>
<dbReference type="GO" id="GO:0016020">
    <property type="term" value="C:membrane"/>
    <property type="evidence" value="ECO:0007669"/>
    <property type="project" value="InterPro"/>
</dbReference>
<feature type="transmembrane region" description="Helical" evidence="1">
    <location>
        <begin position="149"/>
        <end position="170"/>
    </location>
</feature>
<name>A0A8A0RRK2_9FIRM</name>
<feature type="transmembrane region" description="Helical" evidence="1">
    <location>
        <begin position="111"/>
        <end position="137"/>
    </location>
</feature>
<dbReference type="NCBIfam" id="TIGR04518">
    <property type="entry name" value="ECF_S_folT_fam"/>
    <property type="match status" value="1"/>
</dbReference>
<feature type="transmembrane region" description="Helical" evidence="1">
    <location>
        <begin position="43"/>
        <end position="68"/>
    </location>
</feature>
<dbReference type="InterPro" id="IPR030949">
    <property type="entry name" value="ECF_S_folate_fam"/>
</dbReference>
<protein>
    <submittedName>
        <fullName evidence="2">Folate transporter FolT</fullName>
    </submittedName>
</protein>
<dbReference type="EMBL" id="CP059066">
    <property type="protein sequence ID" value="QSQ10138.1"/>
    <property type="molecule type" value="Genomic_DNA"/>
</dbReference>
<dbReference type="Proteomes" id="UP000662904">
    <property type="component" value="Chromosome"/>
</dbReference>
<keyword evidence="1" id="KW-1133">Transmembrane helix</keyword>
<evidence type="ECO:0000256" key="1">
    <source>
        <dbReference type="SAM" id="Phobius"/>
    </source>
</evidence>
<dbReference type="Pfam" id="PF07155">
    <property type="entry name" value="ECF-ribofla_trS"/>
    <property type="match status" value="1"/>
</dbReference>
<dbReference type="KEGG" id="kme:H0A61_02537"/>